<proteinExistence type="predicted"/>
<sequence>MADFTSYVSVAVFLLCVVSRSCNAQAVNACPSYACNPRGTNSYTLSSPNSSQNAYVAWKTDFFIGPLPNTLGCVGNPNNIVCQSNGPKDVGYISLDVGTGSLEWASSLLRFPVLPIMDIFGDIIGTDGHYLVKIEDSGKTFSPIKIADVLFPMYSLLISANSLILLVSKSGAVIVYETEGIPEASIWLTGTVQQTNGTFLPIAMPIIHENRCYVLTEFKPDEGSPGADDPSILGMQRLYAIDMFQRMVDRLHITWYFNFERETGSHKQFRERTGRNKFVEEMDMDNNMNMNTEEQVEDLQPSVMFNVETNTVMVNLPPPEGSNAGPTLWGLKDNGDTPTQLFRATAGLKQMAMFDTSTSTSGTALPEMTKHRSDGISAGRFGPFPHGSKTSNDAGTDVWAVLTNLASIVQLSPLTGAIQKSVDVSTLLKVQKAQITSNLMVARSAGSNNDVLIFGVEVAIPPPNTEEARGFVLLCEEHGLPVNLSVSTFVMGVSGADGTLVWLVPLPDGLKAGGQITGIPLTGPENDDLNDILVVFAGNDKSSTVLAISSH</sequence>
<organism evidence="2 3">
    <name type="scientific">Mizuhopecten yessoensis</name>
    <name type="common">Japanese scallop</name>
    <name type="synonym">Patinopecten yessoensis</name>
    <dbReference type="NCBI Taxonomy" id="6573"/>
    <lineage>
        <taxon>Eukaryota</taxon>
        <taxon>Metazoa</taxon>
        <taxon>Spiralia</taxon>
        <taxon>Lophotrochozoa</taxon>
        <taxon>Mollusca</taxon>
        <taxon>Bivalvia</taxon>
        <taxon>Autobranchia</taxon>
        <taxon>Pteriomorphia</taxon>
        <taxon>Pectinida</taxon>
        <taxon>Pectinoidea</taxon>
        <taxon>Pectinidae</taxon>
        <taxon>Mizuhopecten</taxon>
    </lineage>
</organism>
<evidence type="ECO:0000256" key="1">
    <source>
        <dbReference type="SAM" id="SignalP"/>
    </source>
</evidence>
<evidence type="ECO:0000313" key="2">
    <source>
        <dbReference type="EMBL" id="OWF49531.1"/>
    </source>
</evidence>
<gene>
    <name evidence="2" type="ORF">KP79_PYT17485</name>
</gene>
<dbReference type="OrthoDB" id="6116336at2759"/>
<comment type="caution">
    <text evidence="2">The sequence shown here is derived from an EMBL/GenBank/DDBJ whole genome shotgun (WGS) entry which is preliminary data.</text>
</comment>
<dbReference type="EMBL" id="NEDP02003088">
    <property type="protein sequence ID" value="OWF49531.1"/>
    <property type="molecule type" value="Genomic_DNA"/>
</dbReference>
<feature type="chain" id="PRO_5013007472" evidence="1">
    <location>
        <begin position="25"/>
        <end position="551"/>
    </location>
</feature>
<evidence type="ECO:0000313" key="3">
    <source>
        <dbReference type="Proteomes" id="UP000242188"/>
    </source>
</evidence>
<dbReference type="Proteomes" id="UP000242188">
    <property type="component" value="Unassembled WGS sequence"/>
</dbReference>
<accession>A0A210QLI6</accession>
<dbReference type="AlphaFoldDB" id="A0A210QLI6"/>
<keyword evidence="3" id="KW-1185">Reference proteome</keyword>
<name>A0A210QLI6_MIZYE</name>
<protein>
    <submittedName>
        <fullName evidence="2">Uncharacterized protein</fullName>
    </submittedName>
</protein>
<feature type="signal peptide" evidence="1">
    <location>
        <begin position="1"/>
        <end position="24"/>
    </location>
</feature>
<reference evidence="2 3" key="1">
    <citation type="journal article" date="2017" name="Nat. Ecol. Evol.">
        <title>Scallop genome provides insights into evolution of bilaterian karyotype and development.</title>
        <authorList>
            <person name="Wang S."/>
            <person name="Zhang J."/>
            <person name="Jiao W."/>
            <person name="Li J."/>
            <person name="Xun X."/>
            <person name="Sun Y."/>
            <person name="Guo X."/>
            <person name="Huan P."/>
            <person name="Dong B."/>
            <person name="Zhang L."/>
            <person name="Hu X."/>
            <person name="Sun X."/>
            <person name="Wang J."/>
            <person name="Zhao C."/>
            <person name="Wang Y."/>
            <person name="Wang D."/>
            <person name="Huang X."/>
            <person name="Wang R."/>
            <person name="Lv J."/>
            <person name="Li Y."/>
            <person name="Zhang Z."/>
            <person name="Liu B."/>
            <person name="Lu W."/>
            <person name="Hui Y."/>
            <person name="Liang J."/>
            <person name="Zhou Z."/>
            <person name="Hou R."/>
            <person name="Li X."/>
            <person name="Liu Y."/>
            <person name="Li H."/>
            <person name="Ning X."/>
            <person name="Lin Y."/>
            <person name="Zhao L."/>
            <person name="Xing Q."/>
            <person name="Dou J."/>
            <person name="Li Y."/>
            <person name="Mao J."/>
            <person name="Guo H."/>
            <person name="Dou H."/>
            <person name="Li T."/>
            <person name="Mu C."/>
            <person name="Jiang W."/>
            <person name="Fu Q."/>
            <person name="Fu X."/>
            <person name="Miao Y."/>
            <person name="Liu J."/>
            <person name="Yu Q."/>
            <person name="Li R."/>
            <person name="Liao H."/>
            <person name="Li X."/>
            <person name="Kong Y."/>
            <person name="Jiang Z."/>
            <person name="Chourrout D."/>
            <person name="Li R."/>
            <person name="Bao Z."/>
        </authorList>
    </citation>
    <scope>NUCLEOTIDE SEQUENCE [LARGE SCALE GENOMIC DNA]</scope>
    <source>
        <strain evidence="2 3">PY_sf001</strain>
    </source>
</reference>
<keyword evidence="1" id="KW-0732">Signal</keyword>